<organism evidence="9 10">
    <name type="scientific">Cellulomonas bogoriensis 69B4 = DSM 16987</name>
    <dbReference type="NCBI Taxonomy" id="1386082"/>
    <lineage>
        <taxon>Bacteria</taxon>
        <taxon>Bacillati</taxon>
        <taxon>Actinomycetota</taxon>
        <taxon>Actinomycetes</taxon>
        <taxon>Micrococcales</taxon>
        <taxon>Cellulomonadaceae</taxon>
        <taxon>Cellulomonas</taxon>
    </lineage>
</organism>
<dbReference type="Proteomes" id="UP000054314">
    <property type="component" value="Unassembled WGS sequence"/>
</dbReference>
<accession>A0A0A0BM88</accession>
<dbReference type="NCBIfam" id="TIGR00360">
    <property type="entry name" value="ComEC_N-term"/>
    <property type="match status" value="1"/>
</dbReference>
<dbReference type="Pfam" id="PF13567">
    <property type="entry name" value="DUF4131"/>
    <property type="match status" value="1"/>
</dbReference>
<feature type="transmembrane region" description="Helical" evidence="6">
    <location>
        <begin position="12"/>
        <end position="30"/>
    </location>
</feature>
<sequence length="497" mass="50346">MRRSGNAPGPDLRLVPAAVAAWGAAAVAVAGNPQSVRTATVIAAVLVILTGAWIVTTGRRRARVRAGTVLATAWLALVAAAVALASTAAGLTVRHAGGLQDLVTDASVVSMTGVVRTEPSVVDRGTATVALAADTLTHRGRTTRSHVTVEVRGGTDVAHLDPGARVQVSGQLSAPWRPYDHAARLTASTVQPLGPAGPVDRVVLTVRTGLREATDGLHPDARALVVGATLGDTRTVPPDLAEAMRTVSLTHVTAVSGAHLAVVTATAMALTSWLRTPVRVVLCASALTGFVVLVGPQPSVLRAGSMAAVMLVGLLVGRPSKAVPALATAALVLVVVDPWMSRSFGFVLSVLATASIVMLAPVLSRAAPSVVPGPLRDVLAVPVAAQLACQPVLVLLQPALGLYAVPANVLAVPALLPTTLLGLVTALVAPWAPGAAAVIAHGAGAGAWWIATVARFFAGLPGALIPWPGGAVGAALLALPTVMLVGWVTECAHRRDR</sequence>
<evidence type="ECO:0000256" key="1">
    <source>
        <dbReference type="ARBA" id="ARBA00004651"/>
    </source>
</evidence>
<dbReference type="AlphaFoldDB" id="A0A0A0BM88"/>
<feature type="domain" description="ComEC/Rec2-related protein" evidence="7">
    <location>
        <begin position="229"/>
        <end position="488"/>
    </location>
</feature>
<feature type="transmembrane region" description="Helical" evidence="6">
    <location>
        <begin position="249"/>
        <end position="270"/>
    </location>
</feature>
<evidence type="ECO:0000256" key="5">
    <source>
        <dbReference type="ARBA" id="ARBA00023136"/>
    </source>
</evidence>
<dbReference type="OrthoDB" id="7177610at2"/>
<comment type="caution">
    <text evidence="9">The sequence shown here is derived from an EMBL/GenBank/DDBJ whole genome shotgun (WGS) entry which is preliminary data.</text>
</comment>
<feature type="transmembrane region" description="Helical" evidence="6">
    <location>
        <begin position="36"/>
        <end position="56"/>
    </location>
</feature>
<keyword evidence="3 6" id="KW-0812">Transmembrane</keyword>
<evidence type="ECO:0000313" key="9">
    <source>
        <dbReference type="EMBL" id="KGM08787.1"/>
    </source>
</evidence>
<evidence type="ECO:0000256" key="4">
    <source>
        <dbReference type="ARBA" id="ARBA00022989"/>
    </source>
</evidence>
<keyword evidence="10" id="KW-1185">Reference proteome</keyword>
<dbReference type="GO" id="GO:0005886">
    <property type="term" value="C:plasma membrane"/>
    <property type="evidence" value="ECO:0007669"/>
    <property type="project" value="UniProtKB-SubCell"/>
</dbReference>
<feature type="domain" description="DUF4131" evidence="8">
    <location>
        <begin position="40"/>
        <end position="175"/>
    </location>
</feature>
<keyword evidence="2" id="KW-1003">Cell membrane</keyword>
<evidence type="ECO:0000256" key="6">
    <source>
        <dbReference type="SAM" id="Phobius"/>
    </source>
</evidence>
<dbReference type="InterPro" id="IPR004477">
    <property type="entry name" value="ComEC_N"/>
</dbReference>
<feature type="transmembrane region" description="Helical" evidence="6">
    <location>
        <begin position="323"/>
        <end position="340"/>
    </location>
</feature>
<dbReference type="Pfam" id="PF03772">
    <property type="entry name" value="Competence"/>
    <property type="match status" value="1"/>
</dbReference>
<evidence type="ECO:0000313" key="10">
    <source>
        <dbReference type="Proteomes" id="UP000054314"/>
    </source>
</evidence>
<gene>
    <name evidence="9" type="ORF">N869_09880</name>
</gene>
<reference evidence="9 10" key="1">
    <citation type="submission" date="2013-08" db="EMBL/GenBank/DDBJ databases">
        <title>Genome sequencing of Cellulomonas bogoriensis 69B4.</title>
        <authorList>
            <person name="Chen F."/>
            <person name="Li Y."/>
            <person name="Wang G."/>
        </authorList>
    </citation>
    <scope>NUCLEOTIDE SEQUENCE [LARGE SCALE GENOMIC DNA]</scope>
    <source>
        <strain evidence="9 10">69B4</strain>
    </source>
</reference>
<evidence type="ECO:0000256" key="3">
    <source>
        <dbReference type="ARBA" id="ARBA00022692"/>
    </source>
</evidence>
<feature type="transmembrane region" description="Helical" evidence="6">
    <location>
        <begin position="68"/>
        <end position="91"/>
    </location>
</feature>
<comment type="subcellular location">
    <subcellularLocation>
        <location evidence="1">Cell membrane</location>
        <topology evidence="1">Multi-pass membrane protein</topology>
    </subcellularLocation>
</comment>
<dbReference type="RefSeq" id="WP_084137229.1">
    <property type="nucleotide sequence ID" value="NZ_AXCZ01000250.1"/>
</dbReference>
<feature type="transmembrane region" description="Helical" evidence="6">
    <location>
        <begin position="277"/>
        <end position="294"/>
    </location>
</feature>
<feature type="transmembrane region" description="Helical" evidence="6">
    <location>
        <begin position="410"/>
        <end position="429"/>
    </location>
</feature>
<keyword evidence="5 6" id="KW-0472">Membrane</keyword>
<feature type="transmembrane region" description="Helical" evidence="6">
    <location>
        <begin position="436"/>
        <end position="458"/>
    </location>
</feature>
<feature type="transmembrane region" description="Helical" evidence="6">
    <location>
        <begin position="346"/>
        <end position="367"/>
    </location>
</feature>
<dbReference type="InterPro" id="IPR052159">
    <property type="entry name" value="Competence_DNA_uptake"/>
</dbReference>
<dbReference type="PANTHER" id="PTHR30619">
    <property type="entry name" value="DNA INTERNALIZATION/COMPETENCE PROTEIN COMEC/REC2"/>
    <property type="match status" value="1"/>
</dbReference>
<evidence type="ECO:0000256" key="2">
    <source>
        <dbReference type="ARBA" id="ARBA00022475"/>
    </source>
</evidence>
<proteinExistence type="predicted"/>
<keyword evidence="4 6" id="KW-1133">Transmembrane helix</keyword>
<dbReference type="EMBL" id="AXCZ01000250">
    <property type="protein sequence ID" value="KGM08787.1"/>
    <property type="molecule type" value="Genomic_DNA"/>
</dbReference>
<name>A0A0A0BM88_9CELL</name>
<dbReference type="InterPro" id="IPR025405">
    <property type="entry name" value="DUF4131"/>
</dbReference>
<dbReference type="PANTHER" id="PTHR30619:SF1">
    <property type="entry name" value="RECOMBINATION PROTEIN 2"/>
    <property type="match status" value="1"/>
</dbReference>
<protein>
    <submittedName>
        <fullName evidence="9">Competence protein ComEC</fullName>
    </submittedName>
</protein>
<evidence type="ECO:0000259" key="7">
    <source>
        <dbReference type="Pfam" id="PF03772"/>
    </source>
</evidence>
<feature type="transmembrane region" description="Helical" evidence="6">
    <location>
        <begin position="464"/>
        <end position="488"/>
    </location>
</feature>
<evidence type="ECO:0000259" key="8">
    <source>
        <dbReference type="Pfam" id="PF13567"/>
    </source>
</evidence>